<gene>
    <name evidence="2" type="ORF">DQ356_00900</name>
</gene>
<dbReference type="AlphaFoldDB" id="A0A368N3L7"/>
<feature type="signal peptide" evidence="1">
    <location>
        <begin position="1"/>
        <end position="18"/>
    </location>
</feature>
<dbReference type="OrthoDB" id="1491239at2"/>
<dbReference type="Gene3D" id="2.40.160.60">
    <property type="entry name" value="Outer membrane protein transport protein (OMPP1/FadL/TodX)"/>
    <property type="match status" value="1"/>
</dbReference>
<comment type="caution">
    <text evidence="2">The sequence shown here is derived from an EMBL/GenBank/DDBJ whole genome shotgun (WGS) entry which is preliminary data.</text>
</comment>
<evidence type="ECO:0008006" key="4">
    <source>
        <dbReference type="Google" id="ProtNLM"/>
    </source>
</evidence>
<dbReference type="Proteomes" id="UP000252172">
    <property type="component" value="Unassembled WGS sequence"/>
</dbReference>
<dbReference type="EMBL" id="QPIE01000001">
    <property type="protein sequence ID" value="RCU44806.1"/>
    <property type="molecule type" value="Genomic_DNA"/>
</dbReference>
<name>A0A368N3L7_9FLAO</name>
<keyword evidence="3" id="KW-1185">Reference proteome</keyword>
<reference evidence="2 3" key="1">
    <citation type="submission" date="2018-07" db="EMBL/GenBank/DDBJ databases">
        <title>Chryseobacterium lacus sp. nov., isolated from lake water.</title>
        <authorList>
            <person name="Li C.-M."/>
        </authorList>
    </citation>
    <scope>NUCLEOTIDE SEQUENCE [LARGE SCALE GENOMIC DNA]</scope>
    <source>
        <strain evidence="2 3">YLOS41</strain>
    </source>
</reference>
<dbReference type="RefSeq" id="WP_114302581.1">
    <property type="nucleotide sequence ID" value="NZ_QPIE01000001.1"/>
</dbReference>
<sequence length="424" mass="47819">MRKIFILSFITAGFFLHAQNIGNSPYAAYGIGDVKYDNTVENSAMAGISTAYITDFTSSFNFKNPAANENLQLTSIKIEATNENNYFSSNFNNYKDNKHSTYLSNISIAFPLSNKVKFGLGYQPYSSKRYDVLVSETLADGTVKANRYRGEGTVSTVQAAVSYQISPEFALGLRTNYYFGNLHDIDELAYSNAELINGYETRNEIANFNFTAGTTYQKKYSNDRKMTLGATATFGNTSNPQSYYTNSTYFYNGNGVKVNESIVDQVETKQDNLLPVEFSLGAGFGHTARWFVGTQVDYRKGEDLQFLGHKAQYKDSYRVSAGGWILPDANNFRNYFQRVVYRYGAYYEKGNLSINNTDINEFGITLGAKFPFKNASLNRMTGLDVAIELGKRGTKDNNLVNQNFINLKIGFNFADKWFMKRLYN</sequence>
<evidence type="ECO:0000256" key="1">
    <source>
        <dbReference type="SAM" id="SignalP"/>
    </source>
</evidence>
<proteinExistence type="predicted"/>
<accession>A0A368N3L7</accession>
<evidence type="ECO:0000313" key="3">
    <source>
        <dbReference type="Proteomes" id="UP000252172"/>
    </source>
</evidence>
<organism evidence="2 3">
    <name type="scientific">Chryseobacterium lacus</name>
    <dbReference type="NCBI Taxonomy" id="2058346"/>
    <lineage>
        <taxon>Bacteria</taxon>
        <taxon>Pseudomonadati</taxon>
        <taxon>Bacteroidota</taxon>
        <taxon>Flavobacteriia</taxon>
        <taxon>Flavobacteriales</taxon>
        <taxon>Weeksellaceae</taxon>
        <taxon>Chryseobacterium group</taxon>
        <taxon>Chryseobacterium</taxon>
    </lineage>
</organism>
<evidence type="ECO:0000313" key="2">
    <source>
        <dbReference type="EMBL" id="RCU44806.1"/>
    </source>
</evidence>
<feature type="chain" id="PRO_5016967775" description="Aromatic hydrocarbon degradation protein" evidence="1">
    <location>
        <begin position="19"/>
        <end position="424"/>
    </location>
</feature>
<keyword evidence="1" id="KW-0732">Signal</keyword>
<protein>
    <recommendedName>
        <fullName evidence="4">Aromatic hydrocarbon degradation protein</fullName>
    </recommendedName>
</protein>